<reference evidence="1" key="1">
    <citation type="submission" date="2021-06" db="EMBL/GenBank/DDBJ databases">
        <authorList>
            <person name="Kallberg Y."/>
            <person name="Tangrot J."/>
            <person name="Rosling A."/>
        </authorList>
    </citation>
    <scope>NUCLEOTIDE SEQUENCE</scope>
    <source>
        <strain evidence="1">MA461A</strain>
    </source>
</reference>
<gene>
    <name evidence="1" type="ORF">RPERSI_LOCUS24917</name>
</gene>
<protein>
    <submittedName>
        <fullName evidence="1">6324_t:CDS:1</fullName>
    </submittedName>
</protein>
<dbReference type="EMBL" id="CAJVQC010081034">
    <property type="protein sequence ID" value="CAG8818460.1"/>
    <property type="molecule type" value="Genomic_DNA"/>
</dbReference>
<organism evidence="1 2">
    <name type="scientific">Racocetra persica</name>
    <dbReference type="NCBI Taxonomy" id="160502"/>
    <lineage>
        <taxon>Eukaryota</taxon>
        <taxon>Fungi</taxon>
        <taxon>Fungi incertae sedis</taxon>
        <taxon>Mucoromycota</taxon>
        <taxon>Glomeromycotina</taxon>
        <taxon>Glomeromycetes</taxon>
        <taxon>Diversisporales</taxon>
        <taxon>Gigasporaceae</taxon>
        <taxon>Racocetra</taxon>
    </lineage>
</organism>
<feature type="non-terminal residue" evidence="1">
    <location>
        <position position="1"/>
    </location>
</feature>
<name>A0ACA9RYV9_9GLOM</name>
<keyword evidence="2" id="KW-1185">Reference proteome</keyword>
<comment type="caution">
    <text evidence="1">The sequence shown here is derived from an EMBL/GenBank/DDBJ whole genome shotgun (WGS) entry which is preliminary data.</text>
</comment>
<evidence type="ECO:0000313" key="1">
    <source>
        <dbReference type="EMBL" id="CAG8818460.1"/>
    </source>
</evidence>
<proteinExistence type="predicted"/>
<evidence type="ECO:0000313" key="2">
    <source>
        <dbReference type="Proteomes" id="UP000789920"/>
    </source>
</evidence>
<accession>A0ACA9RYV9</accession>
<dbReference type="Proteomes" id="UP000789920">
    <property type="component" value="Unassembled WGS sequence"/>
</dbReference>
<sequence length="77" mass="8816">KDELLSDIVGLFEFRKYQFLEESENSLPEDINDLKLEEIKQIITICDQQLSNKDAILDKDKISAIYCYSSGRVGKTG</sequence>